<reference evidence="3" key="1">
    <citation type="journal article" date="2019" name="Int. J. Syst. Evol. Microbiol.">
        <title>The Global Catalogue of Microorganisms (GCM) 10K type strain sequencing project: providing services to taxonomists for standard genome sequencing and annotation.</title>
        <authorList>
            <consortium name="The Broad Institute Genomics Platform"/>
            <consortium name="The Broad Institute Genome Sequencing Center for Infectious Disease"/>
            <person name="Wu L."/>
            <person name="Ma J."/>
        </authorList>
    </citation>
    <scope>NUCLEOTIDE SEQUENCE [LARGE SCALE GENOMIC DNA]</scope>
    <source>
        <strain evidence="3">JCM 16904</strain>
    </source>
</reference>
<evidence type="ECO:0000313" key="2">
    <source>
        <dbReference type="EMBL" id="GAA3647411.1"/>
    </source>
</evidence>
<evidence type="ECO:0000256" key="1">
    <source>
        <dbReference type="SAM" id="MobiDB-lite"/>
    </source>
</evidence>
<evidence type="ECO:0000313" key="3">
    <source>
        <dbReference type="Proteomes" id="UP001500902"/>
    </source>
</evidence>
<proteinExistence type="predicted"/>
<comment type="caution">
    <text evidence="2">The sequence shown here is derived from an EMBL/GenBank/DDBJ whole genome shotgun (WGS) entry which is preliminary data.</text>
</comment>
<protein>
    <submittedName>
        <fullName evidence="2">Uncharacterized protein</fullName>
    </submittedName>
</protein>
<gene>
    <name evidence="2" type="ORF">GCM10022224_007820</name>
</gene>
<feature type="compositionally biased region" description="Basic and acidic residues" evidence="1">
    <location>
        <begin position="35"/>
        <end position="45"/>
    </location>
</feature>
<organism evidence="2 3">
    <name type="scientific">Nonomuraea antimicrobica</name>
    <dbReference type="NCBI Taxonomy" id="561173"/>
    <lineage>
        <taxon>Bacteria</taxon>
        <taxon>Bacillati</taxon>
        <taxon>Actinomycetota</taxon>
        <taxon>Actinomycetes</taxon>
        <taxon>Streptosporangiales</taxon>
        <taxon>Streptosporangiaceae</taxon>
        <taxon>Nonomuraea</taxon>
    </lineage>
</organism>
<name>A0ABP7B2R8_9ACTN</name>
<accession>A0ABP7B2R8</accession>
<feature type="region of interest" description="Disordered" evidence="1">
    <location>
        <begin position="31"/>
        <end position="56"/>
    </location>
</feature>
<keyword evidence="3" id="KW-1185">Reference proteome</keyword>
<dbReference type="RefSeq" id="WP_344872999.1">
    <property type="nucleotide sequence ID" value="NZ_BAAAZP010000009.1"/>
</dbReference>
<dbReference type="EMBL" id="BAAAZP010000009">
    <property type="protein sequence ID" value="GAA3647411.1"/>
    <property type="molecule type" value="Genomic_DNA"/>
</dbReference>
<sequence>MERLSWRPRAGDLGDWLAEIFDRFAVSPEGFSVRRGGEKTPRHDGPPNGRPYDQRISHTHPRTIDALVSDLADDDVLEVGFTVRSPDRWSLRATPRDRSTTDWIAVCAPGTRVPGWPLPATLRDGGDLRRVLVTLAALLGTAPPDDDPGGGRARYPRPVEVSGTIGSDAYLLRVTGWGHETLSLHGRSARLVDDLARLFGPRGPASLPLRSLGDLARGYETLMAELGRRWATRWAEPLPAFGDVRLPPGTRLTVTRTPGAEPSLRVTAEDLLVEADHPAHSLRERFTLLLCPQLYTPCAPPGLPGWLRSLEQGVFGRPGIWTVRGTGWRPPRRRGAAMVSRALLEQGVTGHASVGLAGVEFLAVQGLVLGGEPVELTGRSTVKGR</sequence>
<dbReference type="Proteomes" id="UP001500902">
    <property type="component" value="Unassembled WGS sequence"/>
</dbReference>